<dbReference type="GO" id="GO:0030688">
    <property type="term" value="C:preribosome, small subunit precursor"/>
    <property type="evidence" value="ECO:0007669"/>
    <property type="project" value="TreeGrafter"/>
</dbReference>
<evidence type="ECO:0000256" key="1">
    <source>
        <dbReference type="ARBA" id="ARBA00009078"/>
    </source>
</evidence>
<dbReference type="STRING" id="4540.A0A3L6TRJ3"/>
<name>A0A3L6TRJ3_PANMI</name>
<dbReference type="PANTHER" id="PTHR21531">
    <property type="entry name" value="LOW-TEMPERATURE VIABILITY PROTEIN LTV1-RELATED"/>
    <property type="match status" value="1"/>
</dbReference>
<evidence type="ECO:0000256" key="2">
    <source>
        <dbReference type="SAM" id="MobiDB-lite"/>
    </source>
</evidence>
<dbReference type="GO" id="GO:0000056">
    <property type="term" value="P:ribosomal small subunit export from nucleus"/>
    <property type="evidence" value="ECO:0007669"/>
    <property type="project" value="TreeGrafter"/>
</dbReference>
<feature type="region of interest" description="Disordered" evidence="2">
    <location>
        <begin position="409"/>
        <end position="461"/>
    </location>
</feature>
<sequence>MGGGGGGGRKPRNFATFRLFPRAGAADPNDRIFVRVDNNDYTVPGFADEEPFDPSADADHLHSSASGPLPEHFRREILELGLPDDGYNYLSHLRELRPSAAAAASSFVPSSTARPEPLPLDVKAYDASRVRVGPSEGELDEGRTMCKVAAKTAPVRRIEKAVDPDVARLLDESDVSHAGSEDEGLEEDFVIMANRAEGEELEEEEDDDVEDGNGVFSDVEEEEFYFEDDDPKPRVRRLLDEQFDLLALEEYGDSDDEDKGVKDGEYELPSEVIDELKLFHNQNVCVDEEYRTPADFVRRKLDSSTADEVDESAHVIKKCAEYAEKYLNETAEEEEVVLVSESSDESEVWDCETIVSTFSNLDNHPGKIGTPGVPKKRLPRIFPGETATTNDIIKLHGKEKLPVEYLPQRKKGGAKEKKVKPAEVGDKFKKGAEKETKEEKKARKAAVKEEKREARKAKKELKGLYKSETQKAQKVAAVTGPSSIRLILMWIVDSDFLFN</sequence>
<evidence type="ECO:0008006" key="5">
    <source>
        <dbReference type="Google" id="ProtNLM"/>
    </source>
</evidence>
<organism evidence="3 4">
    <name type="scientific">Panicum miliaceum</name>
    <name type="common">Proso millet</name>
    <name type="synonym">Broomcorn millet</name>
    <dbReference type="NCBI Taxonomy" id="4540"/>
    <lineage>
        <taxon>Eukaryota</taxon>
        <taxon>Viridiplantae</taxon>
        <taxon>Streptophyta</taxon>
        <taxon>Embryophyta</taxon>
        <taxon>Tracheophyta</taxon>
        <taxon>Spermatophyta</taxon>
        <taxon>Magnoliopsida</taxon>
        <taxon>Liliopsida</taxon>
        <taxon>Poales</taxon>
        <taxon>Poaceae</taxon>
        <taxon>PACMAD clade</taxon>
        <taxon>Panicoideae</taxon>
        <taxon>Panicodae</taxon>
        <taxon>Paniceae</taxon>
        <taxon>Panicinae</taxon>
        <taxon>Panicum</taxon>
        <taxon>Panicum sect. Panicum</taxon>
    </lineage>
</organism>
<keyword evidence="4" id="KW-1185">Reference proteome</keyword>
<protein>
    <recommendedName>
        <fullName evidence="5">Low temperature viability protein</fullName>
    </recommendedName>
</protein>
<dbReference type="OrthoDB" id="5852896at2759"/>
<feature type="region of interest" description="Disordered" evidence="2">
    <location>
        <begin position="45"/>
        <end position="68"/>
    </location>
</feature>
<gene>
    <name evidence="3" type="ORF">C2845_PM01G16330</name>
</gene>
<accession>A0A3L6TRJ3</accession>
<dbReference type="Proteomes" id="UP000275267">
    <property type="component" value="Unassembled WGS sequence"/>
</dbReference>
<dbReference type="EMBL" id="PQIB02000001">
    <property type="protein sequence ID" value="RLN41778.1"/>
    <property type="molecule type" value="Genomic_DNA"/>
</dbReference>
<dbReference type="GO" id="GO:0005634">
    <property type="term" value="C:nucleus"/>
    <property type="evidence" value="ECO:0007669"/>
    <property type="project" value="TreeGrafter"/>
</dbReference>
<feature type="compositionally biased region" description="Basic and acidic residues" evidence="2">
    <location>
        <begin position="413"/>
        <end position="453"/>
    </location>
</feature>
<evidence type="ECO:0000313" key="4">
    <source>
        <dbReference type="Proteomes" id="UP000275267"/>
    </source>
</evidence>
<reference evidence="4" key="1">
    <citation type="journal article" date="2019" name="Nat. Commun.">
        <title>The genome of broomcorn millet.</title>
        <authorList>
            <person name="Zou C."/>
            <person name="Miki D."/>
            <person name="Li D."/>
            <person name="Tang Q."/>
            <person name="Xiao L."/>
            <person name="Rajput S."/>
            <person name="Deng P."/>
            <person name="Jia W."/>
            <person name="Huang R."/>
            <person name="Zhang M."/>
            <person name="Sun Y."/>
            <person name="Hu J."/>
            <person name="Fu X."/>
            <person name="Schnable P.S."/>
            <person name="Li F."/>
            <person name="Zhang H."/>
            <person name="Feng B."/>
            <person name="Zhu X."/>
            <person name="Liu R."/>
            <person name="Schnable J.C."/>
            <person name="Zhu J.-K."/>
            <person name="Zhang H."/>
        </authorList>
    </citation>
    <scope>NUCLEOTIDE SEQUENCE [LARGE SCALE GENOMIC DNA]</scope>
</reference>
<dbReference type="GO" id="GO:0005829">
    <property type="term" value="C:cytosol"/>
    <property type="evidence" value="ECO:0007669"/>
    <property type="project" value="TreeGrafter"/>
</dbReference>
<dbReference type="GO" id="GO:0042274">
    <property type="term" value="P:ribosomal small subunit biogenesis"/>
    <property type="evidence" value="ECO:0007669"/>
    <property type="project" value="InterPro"/>
</dbReference>
<dbReference type="PANTHER" id="PTHR21531:SF0">
    <property type="entry name" value="PROTEIN LTV1 HOMOLOG"/>
    <property type="match status" value="1"/>
</dbReference>
<comment type="similarity">
    <text evidence="1">Belongs to the LTV1 family.</text>
</comment>
<comment type="caution">
    <text evidence="3">The sequence shown here is derived from an EMBL/GenBank/DDBJ whole genome shotgun (WGS) entry which is preliminary data.</text>
</comment>
<dbReference type="AlphaFoldDB" id="A0A3L6TRJ3"/>
<proteinExistence type="inferred from homology"/>
<dbReference type="InterPro" id="IPR007307">
    <property type="entry name" value="Ltv1"/>
</dbReference>
<evidence type="ECO:0000313" key="3">
    <source>
        <dbReference type="EMBL" id="RLN41778.1"/>
    </source>
</evidence>